<accession>A0A655JTU3</accession>
<dbReference type="AlphaFoldDB" id="A0A655JTU3"/>
<organism evidence="2 3">
    <name type="scientific">Mycobacterium tuberculosis</name>
    <dbReference type="NCBI Taxonomy" id="1773"/>
    <lineage>
        <taxon>Bacteria</taxon>
        <taxon>Bacillati</taxon>
        <taxon>Actinomycetota</taxon>
        <taxon>Actinomycetes</taxon>
        <taxon>Mycobacteriales</taxon>
        <taxon>Mycobacteriaceae</taxon>
        <taxon>Mycobacterium</taxon>
        <taxon>Mycobacterium tuberculosis complex</taxon>
    </lineage>
</organism>
<sequence>MAEPAEPVVMCPPISGALGLAGKAVTAAPAGYSTVTAGPAETAVPPGRPGLLRPSEGMAVAAAAVETAAMPSSATRGPVGAPGPAGTERAPALLAGPAVTAGKAGTAAASD</sequence>
<protein>
    <submittedName>
        <fullName evidence="2">Uncharacterized protein</fullName>
    </submittedName>
</protein>
<feature type="compositionally biased region" description="Low complexity" evidence="1">
    <location>
        <begin position="95"/>
        <end position="111"/>
    </location>
</feature>
<reference evidence="2 3" key="1">
    <citation type="submission" date="2015-03" db="EMBL/GenBank/DDBJ databases">
        <authorList>
            <consortium name="Pathogen Informatics"/>
        </authorList>
    </citation>
    <scope>NUCLEOTIDE SEQUENCE [LARGE SCALE GENOMIC DNA]</scope>
    <source>
        <strain evidence="2 3">P00601463</strain>
    </source>
</reference>
<dbReference type="Proteomes" id="UP000048600">
    <property type="component" value="Unassembled WGS sequence"/>
</dbReference>
<proteinExistence type="predicted"/>
<evidence type="ECO:0000313" key="3">
    <source>
        <dbReference type="Proteomes" id="UP000048600"/>
    </source>
</evidence>
<evidence type="ECO:0000256" key="1">
    <source>
        <dbReference type="SAM" id="MobiDB-lite"/>
    </source>
</evidence>
<gene>
    <name evidence="2" type="ORF">ERS007741_04808</name>
</gene>
<feature type="region of interest" description="Disordered" evidence="1">
    <location>
        <begin position="70"/>
        <end position="111"/>
    </location>
</feature>
<evidence type="ECO:0000313" key="2">
    <source>
        <dbReference type="EMBL" id="COX90837.1"/>
    </source>
</evidence>
<name>A0A655JTU3_MYCTX</name>
<dbReference type="EMBL" id="CHKL01001318">
    <property type="protein sequence ID" value="COX90837.1"/>
    <property type="molecule type" value="Genomic_DNA"/>
</dbReference>